<sequence length="296" mass="29793">MRRSTWAFVAAAPLLLLASACGTQPAADAAPPNRPAADALGADEVALRVVHTGGFVTPQSIPARVPALSIYGDGRVITQGPVPAIYPGPALPNLQQSRISAEDVDALVKRALDAGVGAGTDLGQPGVADASTTRFLVTTGAGVRTTDAYALELPDHGGLLTAPQKAARKELSDLLAALQDLPTTLGAGAVRDEGAYPTKAVAGIATPYVAPENVAELGGPPAPVDWPGPALPGDRLNPTVDVGCVTATGAEATAVLTAAGTANAMTPWVSGGKQWSVLLRPLLPDESGCADLAKQS</sequence>
<keyword evidence="1" id="KW-0732">Signal</keyword>
<proteinExistence type="predicted"/>
<evidence type="ECO:0008006" key="4">
    <source>
        <dbReference type="Google" id="ProtNLM"/>
    </source>
</evidence>
<evidence type="ECO:0000313" key="2">
    <source>
        <dbReference type="EMBL" id="GIF70890.1"/>
    </source>
</evidence>
<evidence type="ECO:0000313" key="3">
    <source>
        <dbReference type="Proteomes" id="UP000604117"/>
    </source>
</evidence>
<organism evidence="2 3">
    <name type="scientific">Asanoa siamensis</name>
    <dbReference type="NCBI Taxonomy" id="926357"/>
    <lineage>
        <taxon>Bacteria</taxon>
        <taxon>Bacillati</taxon>
        <taxon>Actinomycetota</taxon>
        <taxon>Actinomycetes</taxon>
        <taxon>Micromonosporales</taxon>
        <taxon>Micromonosporaceae</taxon>
        <taxon>Asanoa</taxon>
    </lineage>
</organism>
<feature type="chain" id="PRO_5047362810" description="Secreted protein" evidence="1">
    <location>
        <begin position="30"/>
        <end position="296"/>
    </location>
</feature>
<feature type="signal peptide" evidence="1">
    <location>
        <begin position="1"/>
        <end position="29"/>
    </location>
</feature>
<dbReference type="Proteomes" id="UP000604117">
    <property type="component" value="Unassembled WGS sequence"/>
</dbReference>
<comment type="caution">
    <text evidence="2">The sequence shown here is derived from an EMBL/GenBank/DDBJ whole genome shotgun (WGS) entry which is preliminary data.</text>
</comment>
<reference evidence="2 3" key="1">
    <citation type="submission" date="2021-01" db="EMBL/GenBank/DDBJ databases">
        <title>Whole genome shotgun sequence of Asanoa siamensis NBRC 107932.</title>
        <authorList>
            <person name="Komaki H."/>
            <person name="Tamura T."/>
        </authorList>
    </citation>
    <scope>NUCLEOTIDE SEQUENCE [LARGE SCALE GENOMIC DNA]</scope>
    <source>
        <strain evidence="2 3">NBRC 107932</strain>
    </source>
</reference>
<dbReference type="EMBL" id="BONE01000002">
    <property type="protein sequence ID" value="GIF70890.1"/>
    <property type="molecule type" value="Genomic_DNA"/>
</dbReference>
<protein>
    <recommendedName>
        <fullName evidence="4">Secreted protein</fullName>
    </recommendedName>
</protein>
<evidence type="ECO:0000256" key="1">
    <source>
        <dbReference type="SAM" id="SignalP"/>
    </source>
</evidence>
<gene>
    <name evidence="2" type="ORF">Asi02nite_04080</name>
</gene>
<keyword evidence="3" id="KW-1185">Reference proteome</keyword>
<accession>A0ABQ4CHX4</accession>
<name>A0ABQ4CHX4_9ACTN</name>
<dbReference type="PROSITE" id="PS51257">
    <property type="entry name" value="PROKAR_LIPOPROTEIN"/>
    <property type="match status" value="1"/>
</dbReference>
<dbReference type="RefSeq" id="WP_203710382.1">
    <property type="nucleotide sequence ID" value="NZ_BONE01000002.1"/>
</dbReference>